<evidence type="ECO:0000313" key="5">
    <source>
        <dbReference type="EMBL" id="CAK0784335.1"/>
    </source>
</evidence>
<dbReference type="Gene3D" id="3.90.400.10">
    <property type="entry name" value="Oligo-1,6-glucosidase, Domain 2"/>
    <property type="match status" value="1"/>
</dbReference>
<dbReference type="InterPro" id="IPR045857">
    <property type="entry name" value="O16G_dom_2"/>
</dbReference>
<feature type="region of interest" description="Disordered" evidence="3">
    <location>
        <begin position="32"/>
        <end position="80"/>
    </location>
</feature>
<organism evidence="5 6">
    <name type="scientific">Coccomyxa viridis</name>
    <dbReference type="NCBI Taxonomy" id="1274662"/>
    <lineage>
        <taxon>Eukaryota</taxon>
        <taxon>Viridiplantae</taxon>
        <taxon>Chlorophyta</taxon>
        <taxon>core chlorophytes</taxon>
        <taxon>Trebouxiophyceae</taxon>
        <taxon>Trebouxiophyceae incertae sedis</taxon>
        <taxon>Coccomyxaceae</taxon>
        <taxon>Coccomyxa</taxon>
    </lineage>
</organism>
<dbReference type="AlphaFoldDB" id="A0AAV1IDL0"/>
<dbReference type="InterPro" id="IPR006047">
    <property type="entry name" value="GH13_cat_dom"/>
</dbReference>
<comment type="caution">
    <text evidence="5">The sequence shown here is derived from an EMBL/GenBank/DDBJ whole genome shotgun (WGS) entry which is preliminary data.</text>
</comment>
<dbReference type="NCBIfam" id="TIGR03852">
    <property type="entry name" value="sucrose_gtfA"/>
    <property type="match status" value="1"/>
</dbReference>
<keyword evidence="2" id="KW-0808">Transferase</keyword>
<dbReference type="GO" id="GO:0004645">
    <property type="term" value="F:1,4-alpha-oligoglucan phosphorylase activity"/>
    <property type="evidence" value="ECO:0007669"/>
    <property type="project" value="InterPro"/>
</dbReference>
<evidence type="ECO:0000259" key="4">
    <source>
        <dbReference type="Pfam" id="PF00128"/>
    </source>
</evidence>
<dbReference type="PANTHER" id="PTHR38784">
    <property type="entry name" value="SUCROSE PHOSPHORYLASE"/>
    <property type="match status" value="1"/>
</dbReference>
<dbReference type="InterPro" id="IPR022527">
    <property type="entry name" value="Sucrose_phospho"/>
</dbReference>
<dbReference type="Pfam" id="PF00128">
    <property type="entry name" value="Alpha-amylase"/>
    <property type="match status" value="1"/>
</dbReference>
<keyword evidence="1" id="KW-0328">Glycosyltransferase</keyword>
<feature type="compositionally biased region" description="Low complexity" evidence="3">
    <location>
        <begin position="56"/>
        <end position="72"/>
    </location>
</feature>
<evidence type="ECO:0000256" key="2">
    <source>
        <dbReference type="ARBA" id="ARBA00022679"/>
    </source>
</evidence>
<reference evidence="5 6" key="1">
    <citation type="submission" date="2023-10" db="EMBL/GenBank/DDBJ databases">
        <authorList>
            <person name="Maclean D."/>
            <person name="Macfadyen A."/>
        </authorList>
    </citation>
    <scope>NUCLEOTIDE SEQUENCE [LARGE SCALE GENOMIC DNA]</scope>
</reference>
<feature type="domain" description="Glycosyl hydrolase family 13 catalytic" evidence="4">
    <location>
        <begin position="161"/>
        <end position="362"/>
    </location>
</feature>
<evidence type="ECO:0000256" key="3">
    <source>
        <dbReference type="SAM" id="MobiDB-lite"/>
    </source>
</evidence>
<dbReference type="Proteomes" id="UP001314263">
    <property type="component" value="Unassembled WGS sequence"/>
</dbReference>
<dbReference type="Gene3D" id="3.20.20.80">
    <property type="entry name" value="Glycosidases"/>
    <property type="match status" value="1"/>
</dbReference>
<dbReference type="InterPro" id="IPR017853">
    <property type="entry name" value="GH"/>
</dbReference>
<keyword evidence="6" id="KW-1185">Reference proteome</keyword>
<evidence type="ECO:0000256" key="1">
    <source>
        <dbReference type="ARBA" id="ARBA00022676"/>
    </source>
</evidence>
<proteinExistence type="predicted"/>
<dbReference type="PANTHER" id="PTHR38784:SF1">
    <property type="entry name" value="SUCROSE PHOSPHORYLASE"/>
    <property type="match status" value="1"/>
</dbReference>
<protein>
    <recommendedName>
        <fullName evidence="4">Glycosyl hydrolase family 13 catalytic domain-containing protein</fullName>
    </recommendedName>
</protein>
<accession>A0AAV1IDL0</accession>
<gene>
    <name evidence="5" type="ORF">CVIRNUC_007539</name>
</gene>
<sequence length="634" mass="72138">MRLTGSFAPNKSCPFTQALTCGHPLPKVRLPQRDFWPRRPGHGQMRSRKFECTNDNTSSNNGNSNGSGNGSSAPSIKPMDSQSENIEYVKWAKNALCEMDRQSLMDGMEAARMQQDFARDHQHTPWVQNKVQLSVYGDSLGRNLKELKGFIDSNLQGALGGVHLLPVYPSSGDGGFAPLRYDQVDPHFGDWSDVEAIAKDYDLMLECMVNHISPASDQFQDFLEKGDASEHADMFIDWEKFWGEGRPTQEDLELIRTRKPEEPKLEVTLKDGSKRNVWCTFGPQQIDIDINSRSGRKFVEDSLRSLCERGARMVRLDAYGYATKKKDTRCFFEEPEAWEILKDCEAISDEYQTRLLCEVHEEYATNIALAMNGYWVYDFALPLLILHAFTFKTMDNLKHWLTICPRRQITVLDTHDGMGIDDIAGLAEVCDVDQLEEVVEHRLGCAPNMKYFYQPAKRTYIGNPHQYNCTYFSALHGNPKHYLLARAIQFFTPGLPMVYYVGLLAGRNDHETAERENSPRGINRHKYSLEEAQEALQQPVVQALLDLCKFRNTHPAFNGKITIVDGTEKHCLEVTWKNSQHKATLKANVQDMSFDIVATQPNEEGNELHTYRYSLADSDTYEPTVDECAVPAMI</sequence>
<dbReference type="GO" id="GO:0005975">
    <property type="term" value="P:carbohydrate metabolic process"/>
    <property type="evidence" value="ECO:0007669"/>
    <property type="project" value="InterPro"/>
</dbReference>
<dbReference type="EMBL" id="CAUYUE010000010">
    <property type="protein sequence ID" value="CAK0784335.1"/>
    <property type="molecule type" value="Genomic_DNA"/>
</dbReference>
<dbReference type="SUPFAM" id="SSF51445">
    <property type="entry name" value="(Trans)glycosidases"/>
    <property type="match status" value="1"/>
</dbReference>
<name>A0AAV1IDL0_9CHLO</name>
<evidence type="ECO:0000313" key="6">
    <source>
        <dbReference type="Proteomes" id="UP001314263"/>
    </source>
</evidence>